<keyword evidence="2" id="KW-1185">Reference proteome</keyword>
<dbReference type="Proteomes" id="UP001159200">
    <property type="component" value="Unassembled WGS sequence"/>
</dbReference>
<dbReference type="EMBL" id="JAROYR010000012">
    <property type="protein sequence ID" value="MDH5158442.1"/>
    <property type="molecule type" value="Genomic_DNA"/>
</dbReference>
<dbReference type="RefSeq" id="WP_217874058.1">
    <property type="nucleotide sequence ID" value="NZ_JAROYJ010000012.1"/>
</dbReference>
<evidence type="ECO:0000313" key="1">
    <source>
        <dbReference type="EMBL" id="MDH5158442.1"/>
    </source>
</evidence>
<dbReference type="Pfam" id="PF07205">
    <property type="entry name" value="DUF1413"/>
    <property type="match status" value="1"/>
</dbReference>
<sequence length="78" mass="8919">MNNENRYYKATIAAAFNLPVGTTFTFHDLSKYIYFSCSTNDQRLAGQRFAYLVKHANVPFIIINPVSPIIYQRIQGGK</sequence>
<gene>
    <name evidence="1" type="ORF">P5X59_08950</name>
</gene>
<evidence type="ECO:0000313" key="2">
    <source>
        <dbReference type="Proteomes" id="UP001159200"/>
    </source>
</evidence>
<organism evidence="1 2">
    <name type="scientific">Staphylococcus cohnii</name>
    <dbReference type="NCBI Taxonomy" id="29382"/>
    <lineage>
        <taxon>Bacteria</taxon>
        <taxon>Bacillati</taxon>
        <taxon>Bacillota</taxon>
        <taxon>Bacilli</taxon>
        <taxon>Bacillales</taxon>
        <taxon>Staphylococcaceae</taxon>
        <taxon>Staphylococcus</taxon>
        <taxon>Staphylococcus cohnii species complex</taxon>
    </lineage>
</organism>
<accession>A0ABT6J1X2</accession>
<dbReference type="NCBIfam" id="NF047346">
    <property type="entry name" value="SCCmet_ssDNA"/>
    <property type="match status" value="1"/>
</dbReference>
<dbReference type="InterPro" id="IPR010813">
    <property type="entry name" value="DUF1413"/>
</dbReference>
<comment type="caution">
    <text evidence="1">The sequence shown here is derived from an EMBL/GenBank/DDBJ whole genome shotgun (WGS) entry which is preliminary data.</text>
</comment>
<name>A0ABT6J1X2_9STAP</name>
<protein>
    <submittedName>
        <fullName evidence="1">DUF1413 domain-containing protein</fullName>
    </submittedName>
</protein>
<proteinExistence type="predicted"/>
<reference evidence="1 2" key="1">
    <citation type="submission" date="2023-03" db="EMBL/GenBank/DDBJ databases">
        <title>Bacterial isolates from washroom surfaces on a university campus.</title>
        <authorList>
            <person name="Holman D.B."/>
            <person name="Gzyl K.E."/>
            <person name="Taheri A.E."/>
        </authorList>
    </citation>
    <scope>NUCLEOTIDE SEQUENCE [LARGE SCALE GENOMIC DNA]</scope>
    <source>
        <strain evidence="1 2">RD01</strain>
    </source>
</reference>